<evidence type="ECO:0000256" key="12">
    <source>
        <dbReference type="SAM" id="Phobius"/>
    </source>
</evidence>
<feature type="domain" description="Leucine-rich repeat-containing N-terminal plant-type" evidence="14">
    <location>
        <begin position="32"/>
        <end position="73"/>
    </location>
</feature>
<evidence type="ECO:0000256" key="3">
    <source>
        <dbReference type="ARBA" id="ARBA00022475"/>
    </source>
</evidence>
<evidence type="ECO:0000256" key="6">
    <source>
        <dbReference type="ARBA" id="ARBA00022729"/>
    </source>
</evidence>
<evidence type="ECO:0008006" key="18">
    <source>
        <dbReference type="Google" id="ProtNLM"/>
    </source>
</evidence>
<proteinExistence type="inferred from homology"/>
<comment type="similarity">
    <text evidence="2">Belongs to the RLP family.</text>
</comment>
<dbReference type="GO" id="GO:0005886">
    <property type="term" value="C:plasma membrane"/>
    <property type="evidence" value="ECO:0007669"/>
    <property type="project" value="UniProtKB-SubCell"/>
</dbReference>
<evidence type="ECO:0000259" key="14">
    <source>
        <dbReference type="Pfam" id="PF08263"/>
    </source>
</evidence>
<dbReference type="SMART" id="SM00365">
    <property type="entry name" value="LRR_SD22"/>
    <property type="match status" value="6"/>
</dbReference>
<keyword evidence="10" id="KW-0675">Receptor</keyword>
<evidence type="ECO:0000313" key="17">
    <source>
        <dbReference type="Proteomes" id="UP001187192"/>
    </source>
</evidence>
<feature type="chain" id="PRO_5041652357" description="Leucine-rich repeat-containing N-terminal plant-type domain-containing protein" evidence="13">
    <location>
        <begin position="18"/>
        <end position="1028"/>
    </location>
</feature>
<accession>A0AA88E5Y3</accession>
<dbReference type="FunFam" id="3.80.10.10:FF:000383">
    <property type="entry name" value="Leucine-rich repeat receptor protein kinase EMS1"/>
    <property type="match status" value="1"/>
</dbReference>
<reference evidence="16" key="1">
    <citation type="submission" date="2023-07" db="EMBL/GenBank/DDBJ databases">
        <title>draft genome sequence of fig (Ficus carica).</title>
        <authorList>
            <person name="Takahashi T."/>
            <person name="Nishimura K."/>
        </authorList>
    </citation>
    <scope>NUCLEOTIDE SEQUENCE</scope>
</reference>
<dbReference type="SUPFAM" id="SSF52047">
    <property type="entry name" value="RNI-like"/>
    <property type="match status" value="2"/>
</dbReference>
<feature type="transmembrane region" description="Helical" evidence="12">
    <location>
        <begin position="971"/>
        <end position="992"/>
    </location>
</feature>
<dbReference type="InterPro" id="IPR013210">
    <property type="entry name" value="LRR_N_plant-typ"/>
</dbReference>
<keyword evidence="3" id="KW-1003">Cell membrane</keyword>
<dbReference type="InterPro" id="IPR003591">
    <property type="entry name" value="Leu-rich_rpt_typical-subtyp"/>
</dbReference>
<dbReference type="InterPro" id="IPR001611">
    <property type="entry name" value="Leu-rich_rpt"/>
</dbReference>
<dbReference type="FunFam" id="3.80.10.10:FF:001347">
    <property type="entry name" value="LRR receptor-like serine/threonine-protein kinase GSO2"/>
    <property type="match status" value="1"/>
</dbReference>
<dbReference type="Pfam" id="PF08263">
    <property type="entry name" value="LRRNT_2"/>
    <property type="match status" value="1"/>
</dbReference>
<dbReference type="Pfam" id="PF00560">
    <property type="entry name" value="LRR_1"/>
    <property type="match status" value="9"/>
</dbReference>
<dbReference type="InterPro" id="IPR046956">
    <property type="entry name" value="RLP23-like"/>
</dbReference>
<dbReference type="SMART" id="SM00369">
    <property type="entry name" value="LRR_TYP"/>
    <property type="match status" value="11"/>
</dbReference>
<keyword evidence="6 13" id="KW-0732">Signal</keyword>
<dbReference type="PRINTS" id="PR00019">
    <property type="entry name" value="LEURICHRPT"/>
</dbReference>
<organism evidence="16 17">
    <name type="scientific">Ficus carica</name>
    <name type="common">Common fig</name>
    <dbReference type="NCBI Taxonomy" id="3494"/>
    <lineage>
        <taxon>Eukaryota</taxon>
        <taxon>Viridiplantae</taxon>
        <taxon>Streptophyta</taxon>
        <taxon>Embryophyta</taxon>
        <taxon>Tracheophyta</taxon>
        <taxon>Spermatophyta</taxon>
        <taxon>Magnoliopsida</taxon>
        <taxon>eudicotyledons</taxon>
        <taxon>Gunneridae</taxon>
        <taxon>Pentapetalae</taxon>
        <taxon>rosids</taxon>
        <taxon>fabids</taxon>
        <taxon>Rosales</taxon>
        <taxon>Moraceae</taxon>
        <taxon>Ficeae</taxon>
        <taxon>Ficus</taxon>
    </lineage>
</organism>
<dbReference type="InterPro" id="IPR032675">
    <property type="entry name" value="LRR_dom_sf"/>
</dbReference>
<evidence type="ECO:0000259" key="15">
    <source>
        <dbReference type="Pfam" id="PF23598"/>
    </source>
</evidence>
<dbReference type="Gene3D" id="3.80.10.10">
    <property type="entry name" value="Ribonuclease Inhibitor"/>
    <property type="match status" value="6"/>
</dbReference>
<dbReference type="EMBL" id="BTGU01000568">
    <property type="protein sequence ID" value="GMN68190.1"/>
    <property type="molecule type" value="Genomic_DNA"/>
</dbReference>
<keyword evidence="7" id="KW-0677">Repeat</keyword>
<keyword evidence="8 12" id="KW-1133">Transmembrane helix</keyword>
<evidence type="ECO:0000256" key="2">
    <source>
        <dbReference type="ARBA" id="ARBA00009592"/>
    </source>
</evidence>
<keyword evidence="4" id="KW-0433">Leucine-rich repeat</keyword>
<evidence type="ECO:0000256" key="8">
    <source>
        <dbReference type="ARBA" id="ARBA00022989"/>
    </source>
</evidence>
<dbReference type="PANTHER" id="PTHR48063">
    <property type="entry name" value="LRR RECEPTOR-LIKE KINASE"/>
    <property type="match status" value="1"/>
</dbReference>
<evidence type="ECO:0000256" key="5">
    <source>
        <dbReference type="ARBA" id="ARBA00022692"/>
    </source>
</evidence>
<dbReference type="PROSITE" id="PS51450">
    <property type="entry name" value="LRR"/>
    <property type="match status" value="1"/>
</dbReference>
<feature type="domain" description="Disease resistance R13L4/SHOC-2-like LRR" evidence="15">
    <location>
        <begin position="234"/>
        <end position="498"/>
    </location>
</feature>
<keyword evidence="9 12" id="KW-0472">Membrane</keyword>
<comment type="subcellular location">
    <subcellularLocation>
        <location evidence="1">Cell membrane</location>
        <topology evidence="1">Single-pass type I membrane protein</topology>
    </subcellularLocation>
</comment>
<evidence type="ECO:0000256" key="10">
    <source>
        <dbReference type="ARBA" id="ARBA00023170"/>
    </source>
</evidence>
<dbReference type="GO" id="GO:0051606">
    <property type="term" value="P:detection of stimulus"/>
    <property type="evidence" value="ECO:0007669"/>
    <property type="project" value="UniProtKB-ARBA"/>
</dbReference>
<evidence type="ECO:0000256" key="4">
    <source>
        <dbReference type="ARBA" id="ARBA00022614"/>
    </source>
</evidence>
<evidence type="ECO:0000256" key="7">
    <source>
        <dbReference type="ARBA" id="ARBA00022737"/>
    </source>
</evidence>
<evidence type="ECO:0000256" key="1">
    <source>
        <dbReference type="ARBA" id="ARBA00004251"/>
    </source>
</evidence>
<feature type="signal peptide" evidence="13">
    <location>
        <begin position="1"/>
        <end position="17"/>
    </location>
</feature>
<evidence type="ECO:0000256" key="9">
    <source>
        <dbReference type="ARBA" id="ARBA00023136"/>
    </source>
</evidence>
<dbReference type="AlphaFoldDB" id="A0AA88E5Y3"/>
<keyword evidence="17" id="KW-1185">Reference proteome</keyword>
<dbReference type="FunFam" id="3.80.10.10:FF:000095">
    <property type="entry name" value="LRR receptor-like serine/threonine-protein kinase GSO1"/>
    <property type="match status" value="1"/>
</dbReference>
<dbReference type="Proteomes" id="UP001187192">
    <property type="component" value="Unassembled WGS sequence"/>
</dbReference>
<evidence type="ECO:0000256" key="13">
    <source>
        <dbReference type="SAM" id="SignalP"/>
    </source>
</evidence>
<protein>
    <recommendedName>
        <fullName evidence="18">Leucine-rich repeat-containing N-terminal plant-type domain-containing protein</fullName>
    </recommendedName>
</protein>
<dbReference type="InterPro" id="IPR055414">
    <property type="entry name" value="LRR_R13L4/SHOC2-like"/>
</dbReference>
<dbReference type="FunFam" id="3.80.10.10:FF:000111">
    <property type="entry name" value="LRR receptor-like serine/threonine-protein kinase ERECTA"/>
    <property type="match status" value="1"/>
</dbReference>
<keyword evidence="11" id="KW-0325">Glycoprotein</keyword>
<comment type="caution">
    <text evidence="16">The sequence shown here is derived from an EMBL/GenBank/DDBJ whole genome shotgun (WGS) entry which is preliminary data.</text>
</comment>
<dbReference type="PANTHER" id="PTHR48063:SF98">
    <property type="entry name" value="LRR RECEPTOR-LIKE SERINE_THREONINE-PROTEIN KINASE FLS2"/>
    <property type="match status" value="1"/>
</dbReference>
<dbReference type="SUPFAM" id="SSF52058">
    <property type="entry name" value="L domain-like"/>
    <property type="match status" value="2"/>
</dbReference>
<dbReference type="FunFam" id="3.80.10.10:FF:000470">
    <property type="entry name" value="LRR receptor-like serine/threonine-protein kinase RPK2"/>
    <property type="match status" value="1"/>
</dbReference>
<name>A0AA88E5Y3_FICCA</name>
<evidence type="ECO:0000256" key="11">
    <source>
        <dbReference type="ARBA" id="ARBA00023180"/>
    </source>
</evidence>
<dbReference type="Pfam" id="PF23598">
    <property type="entry name" value="LRR_14"/>
    <property type="match status" value="1"/>
</dbReference>
<sequence>MLLAILISLTGALGSTASGEGEPRATTRCKEAERHALLEIKENLHVRDVGFLSSWGNGDERRECCEWIGIRCDNKSGHVIRLDLSPSTLGRDQDLFLEGNLSSSLVDLQYLQYLDLSYINFSGNSIPSFIGSLGKLRYLNLSYSTMSGKVPPQLGNLSSLQFLDLSGNDYPEIENMGWASHLSSLQLLDLSYTNMSLAHDWVHVVNNLPHLKILKLGYSYLPDTVPLSLSFVNSSKVLAIIDLSYNFDLSSSIFQWLFKYSHNLVHLDLTLCDLNGSIPEAFENMAVLEYLDLSCNGLDGSIPQSFGNMTALEYLDLSQNGLDGSIPQSFGNMTALEFLDLSWNELEGSIPQSFGNLTALEYLDLSSNKFEGEILKSIWRVCTLRELRASNNSLAGELHLAESSTRCANFPLEELDLGNNQIMGSLPNFTLYPYLITLRLGSNKLDGVVSKSILQLSKLEVLDISENFIADVISEAHFYKLINLRFLDLSSNSKIVFEISPDWIPPFQLEEISLGYVNLGRHFPKWLQTQKSYSVLDISNSGISGSIPNWFWTNLPTGCSLNLSNNGISTLAHDSEGKDDLHAVRVEIDLSSNQLEGSIPLFLLQVATSLFLFDNNFSGLNSICNATQSLPLEFLDVSNNQLSGELPDCWSYAEDLKVLNLKENSLTGKIPISIGFLTQMVILRLSNNHLIGKLPSSLKNYTSLKVLDIGENSLSGQIPAWIGKSSNLVVLSLRSNNFYGSIPLQLCHLQTLQLLDLSSNRLSSSIPTCLGNISAMKQIGRNPQFVKPTSVYNRKAPYPPIPPLENDKLRLVWKGVVSEFKNAGLLRNIDLSSNKLIGVIPNKVTELVALVSLNLSRNNLSGEIPQNIGELKSLDVLDLSKNHLSGRIPSSLSQVSGLSTLDLSNNSLSGKIPTGTQLQTRDAAAYFGNPELCGDPLSKKCPSEDQPTTFRAIEDHGDDQDDEDQLITKGFYISSTFGFIVAFWGFCLALIFNKSWRYIYLKSLNKAEDWVYITIAVNKAKLPRIIKS</sequence>
<keyword evidence="5 12" id="KW-0812">Transmembrane</keyword>
<gene>
    <name evidence="16" type="ORF">TIFTF001_037246</name>
</gene>
<evidence type="ECO:0000313" key="16">
    <source>
        <dbReference type="EMBL" id="GMN68190.1"/>
    </source>
</evidence>